<accession>A0A225ST17</accession>
<dbReference type="AlphaFoldDB" id="A0A225ST17"/>
<dbReference type="CDD" id="cd05244">
    <property type="entry name" value="BVR-B_like_SDR_a"/>
    <property type="match status" value="1"/>
</dbReference>
<dbReference type="SUPFAM" id="SSF51735">
    <property type="entry name" value="NAD(P)-binding Rossmann-fold domains"/>
    <property type="match status" value="1"/>
</dbReference>
<dbReference type="Pfam" id="PF13460">
    <property type="entry name" value="NAD_binding_10"/>
    <property type="match status" value="1"/>
</dbReference>
<keyword evidence="3" id="KW-1185">Reference proteome</keyword>
<dbReference type="InterPro" id="IPR016040">
    <property type="entry name" value="NAD(P)-bd_dom"/>
</dbReference>
<reference evidence="2 3" key="1">
    <citation type="journal article" date="2010" name="Int. J. Syst. Evol. Microbiol.">
        <title>Reclassification of Herbaspirillum putei as a later heterotypic synonym of Herbaspirillum huttiense, with the description of H. huttiense subsp. huttiense subsp. nov. and H. huttiense subsp. putei subsp. nov., comb. nov., and description of Herbaspirillum aquaticum sp. nov.</title>
        <authorList>
            <person name="Dobritsa A.P."/>
            <person name="Reddy M.C."/>
            <person name="Samadpour M."/>
        </authorList>
    </citation>
    <scope>NUCLEOTIDE SEQUENCE [LARGE SCALE GENOMIC DNA]</scope>
    <source>
        <strain evidence="2 3">IEH 4430</strain>
    </source>
</reference>
<dbReference type="InterPro" id="IPR036291">
    <property type="entry name" value="NAD(P)-bd_dom_sf"/>
</dbReference>
<dbReference type="EMBL" id="NJGV01000010">
    <property type="protein sequence ID" value="OWY34273.1"/>
    <property type="molecule type" value="Genomic_DNA"/>
</dbReference>
<dbReference type="InterPro" id="IPR051606">
    <property type="entry name" value="Polyketide_Oxido-like"/>
</dbReference>
<comment type="caution">
    <text evidence="2">The sequence shown here is derived from an EMBL/GenBank/DDBJ whole genome shotgun (WGS) entry which is preliminary data.</text>
</comment>
<dbReference type="PANTHER" id="PTHR43355">
    <property type="entry name" value="FLAVIN REDUCTASE (NADPH)"/>
    <property type="match status" value="1"/>
</dbReference>
<dbReference type="PANTHER" id="PTHR43355:SF2">
    <property type="entry name" value="FLAVIN REDUCTASE (NADPH)"/>
    <property type="match status" value="1"/>
</dbReference>
<evidence type="ECO:0000313" key="2">
    <source>
        <dbReference type="EMBL" id="OWY34273.1"/>
    </source>
</evidence>
<dbReference type="Gene3D" id="3.40.50.720">
    <property type="entry name" value="NAD(P)-binding Rossmann-like Domain"/>
    <property type="match status" value="1"/>
</dbReference>
<dbReference type="Proteomes" id="UP000214747">
    <property type="component" value="Unassembled WGS sequence"/>
</dbReference>
<dbReference type="RefSeq" id="WP_088755483.1">
    <property type="nucleotide sequence ID" value="NZ_NJGV01000010.1"/>
</dbReference>
<feature type="domain" description="NAD(P)-binding" evidence="1">
    <location>
        <begin position="7"/>
        <end position="192"/>
    </location>
</feature>
<organism evidence="2 3">
    <name type="scientific">Herbaspirillum aquaticum</name>
    <dbReference type="NCBI Taxonomy" id="568783"/>
    <lineage>
        <taxon>Bacteria</taxon>
        <taxon>Pseudomonadati</taxon>
        <taxon>Pseudomonadota</taxon>
        <taxon>Betaproteobacteria</taxon>
        <taxon>Burkholderiales</taxon>
        <taxon>Oxalobacteraceae</taxon>
        <taxon>Herbaspirillum</taxon>
    </lineage>
</organism>
<protein>
    <submittedName>
        <fullName evidence="2">3-beta hydroxysteroid dehydrogenase</fullName>
    </submittedName>
</protein>
<proteinExistence type="predicted"/>
<evidence type="ECO:0000259" key="1">
    <source>
        <dbReference type="Pfam" id="PF13460"/>
    </source>
</evidence>
<name>A0A225ST17_9BURK</name>
<sequence>MKIALIGASGNVGTRIVDEALRRGHNLIAIARDAGKIAQRTGVTAVSADVKDTAALAAAIKGADVVISSGRFTAFGAADLLPAVKAAGVKRLAVVGGAGSLEIAPGKALIDTPEFPAEYMPEASGGRDFLHALREESELEWTFLSPSAMFIAGERTGQFRLGQDALLVGADGKSWISYEDYAVALLDELEQPKHVRARFTVGY</sequence>
<evidence type="ECO:0000313" key="3">
    <source>
        <dbReference type="Proteomes" id="UP000214747"/>
    </source>
</evidence>
<dbReference type="GO" id="GO:0016646">
    <property type="term" value="F:oxidoreductase activity, acting on the CH-NH group of donors, NAD or NADP as acceptor"/>
    <property type="evidence" value="ECO:0007669"/>
    <property type="project" value="TreeGrafter"/>
</dbReference>
<gene>
    <name evidence="2" type="ORF">CEJ45_12830</name>
</gene>